<feature type="chain" id="PRO_5032373460" description="MD-2-related lipid-recognition domain-containing protein" evidence="7">
    <location>
        <begin position="28"/>
        <end position="155"/>
    </location>
</feature>
<dbReference type="PANTHER" id="PTHR11306:SF0">
    <property type="entry name" value="PHOSPHATIDYLGLYCEROL_PHOSPHATIDYLINOSITOL TRANSFER PROTEIN"/>
    <property type="match status" value="1"/>
</dbReference>
<dbReference type="SMART" id="SM00737">
    <property type="entry name" value="ML"/>
    <property type="match status" value="1"/>
</dbReference>
<dbReference type="GO" id="GO:0032366">
    <property type="term" value="P:intracellular sterol transport"/>
    <property type="evidence" value="ECO:0007669"/>
    <property type="project" value="InterPro"/>
</dbReference>
<dbReference type="OrthoDB" id="6409159at2759"/>
<evidence type="ECO:0000256" key="5">
    <source>
        <dbReference type="ARBA" id="ARBA00022729"/>
    </source>
</evidence>
<evidence type="ECO:0000313" key="10">
    <source>
        <dbReference type="Proteomes" id="UP000626092"/>
    </source>
</evidence>
<dbReference type="InterPro" id="IPR033917">
    <property type="entry name" value="ML_PG-PI_TP"/>
</dbReference>
<evidence type="ECO:0000313" key="9">
    <source>
        <dbReference type="EMBL" id="KAF7120663.1"/>
    </source>
</evidence>
<dbReference type="SUPFAM" id="SSF81296">
    <property type="entry name" value="E set domains"/>
    <property type="match status" value="1"/>
</dbReference>
<evidence type="ECO:0000256" key="7">
    <source>
        <dbReference type="SAM" id="SignalP"/>
    </source>
</evidence>
<dbReference type="PANTHER" id="PTHR11306">
    <property type="entry name" value="NIEMANN PICK TYPE C2 PROTEIN NPC2-RELATED"/>
    <property type="match status" value="1"/>
</dbReference>
<evidence type="ECO:0000256" key="6">
    <source>
        <dbReference type="ARBA" id="ARBA00023055"/>
    </source>
</evidence>
<protein>
    <recommendedName>
        <fullName evidence="8">MD-2-related lipid-recognition domain-containing protein</fullName>
    </recommendedName>
</protein>
<dbReference type="InterPro" id="IPR039670">
    <property type="entry name" value="NPC2-like"/>
</dbReference>
<dbReference type="Gene3D" id="2.60.40.770">
    <property type="match status" value="1"/>
</dbReference>
<proteinExistence type="inferred from homology"/>
<sequence>MGAAAFRSNIAFLFLFSACLLLPSIQARKITYCTKKSYAVQVEDVVISPDPLKAGKPSTFTIKASTGQALTGGKLDLEVLLFGVKVHSEAHEICEKTACPISAGKFVLSHTQTLPGITPPGLYTLRLKMEDEKKQQLTCVSFKFQIALGESVSSI</sequence>
<evidence type="ECO:0000256" key="2">
    <source>
        <dbReference type="ARBA" id="ARBA00006370"/>
    </source>
</evidence>
<feature type="domain" description="MD-2-related lipid-recognition" evidence="8">
    <location>
        <begin position="30"/>
        <end position="144"/>
    </location>
</feature>
<name>A0A834G6B6_RHOSS</name>
<keyword evidence="4" id="KW-0813">Transport</keyword>
<keyword evidence="6" id="KW-0445">Lipid transport</keyword>
<reference evidence="9" key="1">
    <citation type="submission" date="2019-11" db="EMBL/GenBank/DDBJ databases">
        <authorList>
            <person name="Liu Y."/>
            <person name="Hou J."/>
            <person name="Li T.-Q."/>
            <person name="Guan C.-H."/>
            <person name="Wu X."/>
            <person name="Wu H.-Z."/>
            <person name="Ling F."/>
            <person name="Zhang R."/>
            <person name="Shi X.-G."/>
            <person name="Ren J.-P."/>
            <person name="Chen E.-F."/>
            <person name="Sun J.-M."/>
        </authorList>
    </citation>
    <scope>NUCLEOTIDE SEQUENCE</scope>
    <source>
        <strain evidence="9">Adult_tree_wgs_1</strain>
        <tissue evidence="9">Leaves</tissue>
    </source>
</reference>
<dbReference type="PROSITE" id="PS51257">
    <property type="entry name" value="PROKAR_LIPOPROTEIN"/>
    <property type="match status" value="1"/>
</dbReference>
<dbReference type="GO" id="GO:0032934">
    <property type="term" value="F:sterol binding"/>
    <property type="evidence" value="ECO:0007669"/>
    <property type="project" value="InterPro"/>
</dbReference>
<organism evidence="9 10">
    <name type="scientific">Rhododendron simsii</name>
    <name type="common">Sims's rhododendron</name>
    <dbReference type="NCBI Taxonomy" id="118357"/>
    <lineage>
        <taxon>Eukaryota</taxon>
        <taxon>Viridiplantae</taxon>
        <taxon>Streptophyta</taxon>
        <taxon>Embryophyta</taxon>
        <taxon>Tracheophyta</taxon>
        <taxon>Spermatophyta</taxon>
        <taxon>Magnoliopsida</taxon>
        <taxon>eudicotyledons</taxon>
        <taxon>Gunneridae</taxon>
        <taxon>Pentapetalae</taxon>
        <taxon>asterids</taxon>
        <taxon>Ericales</taxon>
        <taxon>Ericaceae</taxon>
        <taxon>Ericoideae</taxon>
        <taxon>Rhodoreae</taxon>
        <taxon>Rhododendron</taxon>
    </lineage>
</organism>
<dbReference type="Pfam" id="PF02221">
    <property type="entry name" value="E1_DerP2_DerF2"/>
    <property type="match status" value="1"/>
</dbReference>
<evidence type="ECO:0000256" key="1">
    <source>
        <dbReference type="ARBA" id="ARBA00002053"/>
    </source>
</evidence>
<dbReference type="InterPro" id="IPR003172">
    <property type="entry name" value="ML_dom"/>
</dbReference>
<accession>A0A834G6B6</accession>
<dbReference type="InterPro" id="IPR014756">
    <property type="entry name" value="Ig_E-set"/>
</dbReference>
<evidence type="ECO:0000256" key="3">
    <source>
        <dbReference type="ARBA" id="ARBA00011245"/>
    </source>
</evidence>
<keyword evidence="5 7" id="KW-0732">Signal</keyword>
<feature type="signal peptide" evidence="7">
    <location>
        <begin position="1"/>
        <end position="27"/>
    </location>
</feature>
<dbReference type="Proteomes" id="UP000626092">
    <property type="component" value="Unassembled WGS sequence"/>
</dbReference>
<comment type="similarity">
    <text evidence="2">Belongs to the NPC2 family.</text>
</comment>
<evidence type="ECO:0000256" key="4">
    <source>
        <dbReference type="ARBA" id="ARBA00022448"/>
    </source>
</evidence>
<gene>
    <name evidence="9" type="ORF">RHSIM_Rhsim13G0197700</name>
</gene>
<comment type="caution">
    <text evidence="9">The sequence shown here is derived from an EMBL/GenBank/DDBJ whole genome shotgun (WGS) entry which is preliminary data.</text>
</comment>
<dbReference type="EMBL" id="WJXA01000013">
    <property type="protein sequence ID" value="KAF7120663.1"/>
    <property type="molecule type" value="Genomic_DNA"/>
</dbReference>
<evidence type="ECO:0000259" key="8">
    <source>
        <dbReference type="SMART" id="SM00737"/>
    </source>
</evidence>
<comment type="function">
    <text evidence="1">Catalyzes the intermembrane transfer of phosphatidylglycerol and phosphatidylinositol.</text>
</comment>
<dbReference type="AlphaFoldDB" id="A0A834G6B6"/>
<comment type="subunit">
    <text evidence="3">Monomer.</text>
</comment>
<dbReference type="CDD" id="cd00917">
    <property type="entry name" value="PG-PI_TP"/>
    <property type="match status" value="1"/>
</dbReference>
<keyword evidence="10" id="KW-1185">Reference proteome</keyword>